<dbReference type="InterPro" id="IPR005627">
    <property type="entry name" value="CutC-like"/>
</dbReference>
<dbReference type="Pfam" id="PF03932">
    <property type="entry name" value="CutC"/>
    <property type="match status" value="1"/>
</dbReference>
<comment type="similarity">
    <text evidence="1 2">Belongs to the CutC family.</text>
</comment>
<reference evidence="3" key="1">
    <citation type="submission" date="2024-07" db="EMBL/GenBank/DDBJ databases">
        <authorList>
            <person name="Biller S.J."/>
        </authorList>
    </citation>
    <scope>NUCLEOTIDE SEQUENCE</scope>
    <source>
        <strain evidence="3">WC2409</strain>
    </source>
</reference>
<gene>
    <name evidence="2" type="primary">cutC</name>
    <name evidence="3" type="ORF">AB3G34_07240</name>
</gene>
<dbReference type="RefSeq" id="WP_367770345.1">
    <property type="nucleotide sequence ID" value="NZ_CP165625.1"/>
</dbReference>
<evidence type="ECO:0000256" key="1">
    <source>
        <dbReference type="ARBA" id="ARBA00007768"/>
    </source>
</evidence>
<comment type="subcellular location">
    <subcellularLocation>
        <location evidence="2">Cytoplasm</location>
    </subcellularLocation>
</comment>
<organism evidence="3">
    <name type="scientific">Flavobacterium sp. WC2409</name>
    <dbReference type="NCBI Taxonomy" id="3234139"/>
    <lineage>
        <taxon>Bacteria</taxon>
        <taxon>Pseudomonadati</taxon>
        <taxon>Bacteroidota</taxon>
        <taxon>Flavobacteriia</taxon>
        <taxon>Flavobacteriales</taxon>
        <taxon>Flavobacteriaceae</taxon>
        <taxon>Flavobacterium</taxon>
    </lineage>
</organism>
<accession>A0AB39W797</accession>
<dbReference type="PANTHER" id="PTHR12598">
    <property type="entry name" value="COPPER HOMEOSTASIS PROTEIN CUTC"/>
    <property type="match status" value="1"/>
</dbReference>
<dbReference type="GO" id="GO:0005507">
    <property type="term" value="F:copper ion binding"/>
    <property type="evidence" value="ECO:0007669"/>
    <property type="project" value="TreeGrafter"/>
</dbReference>
<dbReference type="GO" id="GO:0005737">
    <property type="term" value="C:cytoplasm"/>
    <property type="evidence" value="ECO:0007669"/>
    <property type="project" value="UniProtKB-SubCell"/>
</dbReference>
<comment type="caution">
    <text evidence="2">Once thought to be involved in copper homeostasis, experiments in E.coli have shown this is not the case.</text>
</comment>
<dbReference type="HAMAP" id="MF_00795">
    <property type="entry name" value="CutC"/>
    <property type="match status" value="1"/>
</dbReference>
<proteinExistence type="inferred from homology"/>
<evidence type="ECO:0000256" key="2">
    <source>
        <dbReference type="HAMAP-Rule" id="MF_00795"/>
    </source>
</evidence>
<dbReference type="Gene3D" id="3.20.20.380">
    <property type="entry name" value="Copper homeostasis (CutC) domain"/>
    <property type="match status" value="1"/>
</dbReference>
<name>A0AB39W797_9FLAO</name>
<dbReference type="FunFam" id="3.20.20.380:FF:000001">
    <property type="entry name" value="Copper homeostasis protein CutC"/>
    <property type="match status" value="1"/>
</dbReference>
<dbReference type="SUPFAM" id="SSF110395">
    <property type="entry name" value="CutC-like"/>
    <property type="match status" value="1"/>
</dbReference>
<protein>
    <recommendedName>
        <fullName evidence="2">PF03932 family protein CutC</fullName>
    </recommendedName>
</protein>
<sequence>MLLEICTSSHQSAINAQNGGAHRIELCSELAVGGITPSYGLLKNVLEKVTIPVHVLIRPRSGNFNYSEDEFNCMKADIKICKELGCKGIVSGVLHANNTIDNKRTQELIELSKPLEFTFHRAFDQVENSHKALQALIDIGVTRVLTSGGNNTAEKGIEYLKSLNEIANDKLIILPAGGINIENARLFKTAGFKEIHCSATSIINRIEVVKIPMNNSIFFDEHIIIQSDYNKIKSILESIN</sequence>
<dbReference type="InterPro" id="IPR036822">
    <property type="entry name" value="CutC-like_dom_sf"/>
</dbReference>
<keyword evidence="2" id="KW-0963">Cytoplasm</keyword>
<dbReference type="EMBL" id="CP165625">
    <property type="protein sequence ID" value="XDU96900.1"/>
    <property type="molecule type" value="Genomic_DNA"/>
</dbReference>
<dbReference type="PANTHER" id="PTHR12598:SF0">
    <property type="entry name" value="COPPER HOMEOSTASIS PROTEIN CUTC HOMOLOG"/>
    <property type="match status" value="1"/>
</dbReference>
<dbReference type="AlphaFoldDB" id="A0AB39W797"/>
<evidence type="ECO:0000313" key="3">
    <source>
        <dbReference type="EMBL" id="XDU96900.1"/>
    </source>
</evidence>